<evidence type="ECO:0000256" key="2">
    <source>
        <dbReference type="ARBA" id="ARBA00022989"/>
    </source>
</evidence>
<dbReference type="RefSeq" id="WP_311785268.1">
    <property type="nucleotide sequence ID" value="NZ_JALDYY010000001.1"/>
</dbReference>
<sequence length="432" mass="45091">MKRNLLSVFALLLGTLFLFLGNGLHGLLLPVRGSYEGYSTTVLGLLGTSWATGFVLGCLLAPNVVKRIGHVRAFSGFISLIAIIALTTGIVVDDYWWVILRAVTGFSTAGTSMIIESWLNERATNESRGMIFSLYITITLIGVVAGQMLIPMADVSTPVLFMVCGIFYCVAMLPTTLSTAASPQPLKTVELDLKGLYRNSPVSFAGILLIGIANGAYGTLGAVFGAKAGLSQSTIAIMMSVTIFAGAAMQLPAGRMSDRIDRRYVLAALSAVAALAGFVMAIVQPTEVYLLIAIIAVYGAAANALYPIAVAHANDFAAAEDFVKVSGGLLLLFGIGTIIGPTLGGPVMSVTGPFSLFLVTATAHTLITAYAIIRSRRRAPLPAASKETFQTIASSTGPVTTPEGMALNPRAASQPDADEGVSDERSPMAGAT</sequence>
<dbReference type="CDD" id="cd17477">
    <property type="entry name" value="MFS_YcaD_like"/>
    <property type="match status" value="1"/>
</dbReference>
<evidence type="ECO:0000256" key="4">
    <source>
        <dbReference type="SAM" id="MobiDB-lite"/>
    </source>
</evidence>
<gene>
    <name evidence="7" type="ORF">MRS75_01185</name>
</gene>
<dbReference type="PANTHER" id="PTHR23521:SF3">
    <property type="entry name" value="MFS TRANSPORTER"/>
    <property type="match status" value="1"/>
</dbReference>
<feature type="transmembrane region" description="Helical" evidence="5">
    <location>
        <begin position="202"/>
        <end position="224"/>
    </location>
</feature>
<dbReference type="EMBL" id="JALDYZ010000001">
    <property type="protein sequence ID" value="MDI7920692.1"/>
    <property type="molecule type" value="Genomic_DNA"/>
</dbReference>
<keyword evidence="3 5" id="KW-0472">Membrane</keyword>
<comment type="caution">
    <text evidence="7">The sequence shown here is derived from an EMBL/GenBank/DDBJ whole genome shotgun (WGS) entry which is preliminary data.</text>
</comment>
<feature type="transmembrane region" description="Helical" evidence="5">
    <location>
        <begin position="230"/>
        <end position="252"/>
    </location>
</feature>
<feature type="transmembrane region" description="Helical" evidence="5">
    <location>
        <begin position="73"/>
        <end position="92"/>
    </location>
</feature>
<dbReference type="InterPro" id="IPR036259">
    <property type="entry name" value="MFS_trans_sf"/>
</dbReference>
<protein>
    <submittedName>
        <fullName evidence="7">MFS transporter</fullName>
    </submittedName>
</protein>
<feature type="domain" description="Major facilitator superfamily (MFS) profile" evidence="6">
    <location>
        <begin position="199"/>
        <end position="432"/>
    </location>
</feature>
<dbReference type="InterPro" id="IPR011701">
    <property type="entry name" value="MFS"/>
</dbReference>
<dbReference type="PROSITE" id="PS50850">
    <property type="entry name" value="MFS"/>
    <property type="match status" value="1"/>
</dbReference>
<accession>A0AAE3Q7J4</accession>
<feature type="transmembrane region" description="Helical" evidence="5">
    <location>
        <begin position="354"/>
        <end position="373"/>
    </location>
</feature>
<reference evidence="7" key="1">
    <citation type="submission" date="2022-03" db="EMBL/GenBank/DDBJ databases">
        <title>Fererhizobium litorale gen. nov., sp. nov., isolated from sandy sediments of the Sea of Japan seashore.</title>
        <authorList>
            <person name="Romanenko L."/>
            <person name="Kurilenko V."/>
            <person name="Otstavnykh N."/>
            <person name="Svetashev V."/>
            <person name="Tekutyeva L."/>
            <person name="Isaeva M."/>
            <person name="Mikhailov V."/>
        </authorList>
    </citation>
    <scope>NUCLEOTIDE SEQUENCE</scope>
    <source>
        <strain evidence="7">KMM 9576</strain>
    </source>
</reference>
<evidence type="ECO:0000256" key="5">
    <source>
        <dbReference type="SAM" id="Phobius"/>
    </source>
</evidence>
<feature type="transmembrane region" description="Helical" evidence="5">
    <location>
        <begin position="264"/>
        <end position="283"/>
    </location>
</feature>
<dbReference type="Pfam" id="PF07690">
    <property type="entry name" value="MFS_1"/>
    <property type="match status" value="1"/>
</dbReference>
<keyword evidence="2 5" id="KW-1133">Transmembrane helix</keyword>
<dbReference type="Gene3D" id="1.20.1250.20">
    <property type="entry name" value="MFS general substrate transporter like domains"/>
    <property type="match status" value="2"/>
</dbReference>
<feature type="transmembrane region" description="Helical" evidence="5">
    <location>
        <begin position="289"/>
        <end position="310"/>
    </location>
</feature>
<keyword evidence="8" id="KW-1185">Reference proteome</keyword>
<dbReference type="InterPro" id="IPR047200">
    <property type="entry name" value="MFS_YcaD-like"/>
</dbReference>
<feature type="region of interest" description="Disordered" evidence="4">
    <location>
        <begin position="392"/>
        <end position="432"/>
    </location>
</feature>
<organism evidence="7 8">
    <name type="scientific">Ferirhizobium litorale</name>
    <dbReference type="NCBI Taxonomy" id="2927786"/>
    <lineage>
        <taxon>Bacteria</taxon>
        <taxon>Pseudomonadati</taxon>
        <taxon>Pseudomonadota</taxon>
        <taxon>Alphaproteobacteria</taxon>
        <taxon>Hyphomicrobiales</taxon>
        <taxon>Rhizobiaceae</taxon>
        <taxon>Ferirhizobium</taxon>
    </lineage>
</organism>
<dbReference type="GO" id="GO:0022857">
    <property type="term" value="F:transmembrane transporter activity"/>
    <property type="evidence" value="ECO:0007669"/>
    <property type="project" value="InterPro"/>
</dbReference>
<dbReference type="PANTHER" id="PTHR23521">
    <property type="entry name" value="TRANSPORTER MFS SUPERFAMILY"/>
    <property type="match status" value="1"/>
</dbReference>
<proteinExistence type="predicted"/>
<dbReference type="Proteomes" id="UP001161580">
    <property type="component" value="Unassembled WGS sequence"/>
</dbReference>
<feature type="transmembrane region" description="Helical" evidence="5">
    <location>
        <begin position="131"/>
        <end position="153"/>
    </location>
</feature>
<evidence type="ECO:0000256" key="1">
    <source>
        <dbReference type="ARBA" id="ARBA00022692"/>
    </source>
</evidence>
<feature type="transmembrane region" description="Helical" evidence="5">
    <location>
        <begin position="322"/>
        <end position="342"/>
    </location>
</feature>
<dbReference type="SUPFAM" id="SSF103473">
    <property type="entry name" value="MFS general substrate transporter"/>
    <property type="match status" value="1"/>
</dbReference>
<evidence type="ECO:0000256" key="3">
    <source>
        <dbReference type="ARBA" id="ARBA00023136"/>
    </source>
</evidence>
<dbReference type="InterPro" id="IPR020846">
    <property type="entry name" value="MFS_dom"/>
</dbReference>
<feature type="transmembrane region" description="Helical" evidence="5">
    <location>
        <begin position="42"/>
        <end position="61"/>
    </location>
</feature>
<feature type="transmembrane region" description="Helical" evidence="5">
    <location>
        <begin position="159"/>
        <end position="181"/>
    </location>
</feature>
<dbReference type="GO" id="GO:0005886">
    <property type="term" value="C:plasma membrane"/>
    <property type="evidence" value="ECO:0007669"/>
    <property type="project" value="TreeGrafter"/>
</dbReference>
<evidence type="ECO:0000313" key="8">
    <source>
        <dbReference type="Proteomes" id="UP001161580"/>
    </source>
</evidence>
<feature type="transmembrane region" description="Helical" evidence="5">
    <location>
        <begin position="98"/>
        <end position="119"/>
    </location>
</feature>
<evidence type="ECO:0000313" key="7">
    <source>
        <dbReference type="EMBL" id="MDI7920692.1"/>
    </source>
</evidence>
<keyword evidence="1 5" id="KW-0812">Transmembrane</keyword>
<dbReference type="AlphaFoldDB" id="A0AAE3Q7J4"/>
<evidence type="ECO:0000259" key="6">
    <source>
        <dbReference type="PROSITE" id="PS50850"/>
    </source>
</evidence>
<name>A0AAE3Q7J4_9HYPH</name>